<reference evidence="1 2" key="1">
    <citation type="submission" date="2019-09" db="EMBL/GenBank/DDBJ databases">
        <title>In-depth cultivation of the pig gut microbiome towards novel bacterial diversity and tailored functional studies.</title>
        <authorList>
            <person name="Wylensek D."/>
            <person name="Hitch T.C.A."/>
            <person name="Clavel T."/>
        </authorList>
    </citation>
    <scope>NUCLEOTIDE SEQUENCE [LARGE SCALE GENOMIC DNA]</scope>
    <source>
        <strain evidence="1 2">PG-178-WT-4</strain>
    </source>
</reference>
<name>A0A6L5XPR2_9BACT</name>
<dbReference type="RefSeq" id="WP_154513235.1">
    <property type="nucleotide sequence ID" value="NZ_VUMH01000024.1"/>
</dbReference>
<evidence type="ECO:0000313" key="2">
    <source>
        <dbReference type="Proteomes" id="UP000477488"/>
    </source>
</evidence>
<dbReference type="Pfam" id="PF09719">
    <property type="entry name" value="C_GCAxxG_C_C"/>
    <property type="match status" value="1"/>
</dbReference>
<keyword evidence="2" id="KW-1185">Reference proteome</keyword>
<dbReference type="InterPro" id="IPR010181">
    <property type="entry name" value="CGCAxxGCC_motif"/>
</dbReference>
<sequence length="146" mass="15536">MAGRKTATESQADFKRLIVCAQQVFAHFADRLGIAPELALRTASCFGSGLGRADVCGCVTGGLMVLGLAHGNAGAWSREEQRALYARRDAFTGAFARAHGGLLCREILGYDLTIPDQRAVIVEKGLFTSVCAPLVCATCDMLEDLL</sequence>
<proteinExistence type="predicted"/>
<dbReference type="AlphaFoldDB" id="A0A6L5XPR2"/>
<comment type="caution">
    <text evidence="1">The sequence shown here is derived from an EMBL/GenBank/DDBJ whole genome shotgun (WGS) entry which is preliminary data.</text>
</comment>
<evidence type="ECO:0000313" key="1">
    <source>
        <dbReference type="EMBL" id="MSS29132.1"/>
    </source>
</evidence>
<gene>
    <name evidence="1" type="ORF">FYJ44_14115</name>
</gene>
<protein>
    <submittedName>
        <fullName evidence="1">C_GCAxxG_C_C family protein</fullName>
    </submittedName>
</protein>
<dbReference type="EMBL" id="VUMH01000024">
    <property type="protein sequence ID" value="MSS29132.1"/>
    <property type="molecule type" value="Genomic_DNA"/>
</dbReference>
<organism evidence="1 2">
    <name type="scientific">Desulfovibrio porci</name>
    <dbReference type="NCBI Taxonomy" id="2605782"/>
    <lineage>
        <taxon>Bacteria</taxon>
        <taxon>Pseudomonadati</taxon>
        <taxon>Thermodesulfobacteriota</taxon>
        <taxon>Desulfovibrionia</taxon>
        <taxon>Desulfovibrionales</taxon>
        <taxon>Desulfovibrionaceae</taxon>
        <taxon>Desulfovibrio</taxon>
    </lineage>
</organism>
<dbReference type="Proteomes" id="UP000477488">
    <property type="component" value="Unassembled WGS sequence"/>
</dbReference>
<accession>A0A6L5XPR2</accession>